<dbReference type="InterPro" id="IPR019775">
    <property type="entry name" value="WD40_repeat_CS"/>
</dbReference>
<dbReference type="EMBL" id="JAEPRC010000018">
    <property type="protein sequence ID" value="KAG2214911.1"/>
    <property type="molecule type" value="Genomic_DNA"/>
</dbReference>
<dbReference type="PANTHER" id="PTHR45296:SF1">
    <property type="entry name" value="TRANSDUCIN_WD40 REPEAT-LIKE SUPERFAMILY PROTEIN"/>
    <property type="match status" value="1"/>
</dbReference>
<dbReference type="PRINTS" id="PR00320">
    <property type="entry name" value="GPROTEINBRPT"/>
</dbReference>
<dbReference type="PANTHER" id="PTHR45296">
    <property type="entry name" value="TRANSDUCIN/WD40 REPEAT-LIKE SUPERFAMILY PROTEIN"/>
    <property type="match status" value="1"/>
</dbReference>
<dbReference type="InterPro" id="IPR015943">
    <property type="entry name" value="WD40/YVTN_repeat-like_dom_sf"/>
</dbReference>
<dbReference type="Proteomes" id="UP000650833">
    <property type="component" value="Unassembled WGS sequence"/>
</dbReference>
<evidence type="ECO:0000256" key="1">
    <source>
        <dbReference type="ARBA" id="ARBA00022574"/>
    </source>
</evidence>
<dbReference type="AlphaFoldDB" id="A0A8H7V9A3"/>
<keyword evidence="5" id="KW-1185">Reference proteome</keyword>
<dbReference type="InterPro" id="IPR001680">
    <property type="entry name" value="WD40_rpt"/>
</dbReference>
<evidence type="ECO:0000313" key="4">
    <source>
        <dbReference type="EMBL" id="KAG2214911.1"/>
    </source>
</evidence>
<evidence type="ECO:0000313" key="5">
    <source>
        <dbReference type="Proteomes" id="UP000650833"/>
    </source>
</evidence>
<evidence type="ECO:0000256" key="3">
    <source>
        <dbReference type="PROSITE-ProRule" id="PRU00221"/>
    </source>
</evidence>
<dbReference type="PROSITE" id="PS50082">
    <property type="entry name" value="WD_REPEATS_2"/>
    <property type="match status" value="2"/>
</dbReference>
<dbReference type="OrthoDB" id="2161379at2759"/>
<feature type="repeat" description="WD" evidence="3">
    <location>
        <begin position="12"/>
        <end position="57"/>
    </location>
</feature>
<gene>
    <name evidence="4" type="ORF">INT46_007871</name>
</gene>
<dbReference type="Pfam" id="PF00400">
    <property type="entry name" value="WD40"/>
    <property type="match status" value="4"/>
</dbReference>
<dbReference type="SMART" id="SM00320">
    <property type="entry name" value="WD40"/>
    <property type="match status" value="6"/>
</dbReference>
<dbReference type="SUPFAM" id="SSF50978">
    <property type="entry name" value="WD40 repeat-like"/>
    <property type="match status" value="1"/>
</dbReference>
<name>A0A8H7V9A3_9FUNG</name>
<dbReference type="PROSITE" id="PS00678">
    <property type="entry name" value="WD_REPEATS_1"/>
    <property type="match status" value="1"/>
</dbReference>
<proteinExistence type="predicted"/>
<keyword evidence="2" id="KW-0677">Repeat</keyword>
<feature type="repeat" description="WD" evidence="3">
    <location>
        <begin position="250"/>
        <end position="283"/>
    </location>
</feature>
<dbReference type="PROSITE" id="PS50294">
    <property type="entry name" value="WD_REPEATS_REGION"/>
    <property type="match status" value="2"/>
</dbReference>
<dbReference type="Gene3D" id="2.130.10.10">
    <property type="entry name" value="YVTN repeat-like/Quinoprotein amine dehydrogenase"/>
    <property type="match status" value="2"/>
</dbReference>
<sequence>MSIKSINPLYDLKGHQASVLTVEYSKNSFLGNHLLASGSEDNTCRIWDLTSKKVLKGIKNLNNPVTSIKFAKKNLPYMYLSSGTKVFVYDLRTEGIIITEPIQIYEFSNDEINSIDINENNKFLATADDEGIVNIVDLSSHKIYKKTSKKHNSICMSAKFRAKKTWEVWSGGMDSKVYEWDFSRGLPTNIYDMTPKEPSATQMFNPPFVYKIATSPDGEWVAASLGDSTIQLLAPPNKKQKKYLREIRLENGHNSMVNCLSFLTGEKSLLISGAANGRITIWDHKNEEVPILEMFQLDDSLGKLNSLKAFEMEGSLCIATAGTSKSNDAGALNIYQLQ</sequence>
<organism evidence="4 5">
    <name type="scientific">Mucor plumbeus</name>
    <dbReference type="NCBI Taxonomy" id="97098"/>
    <lineage>
        <taxon>Eukaryota</taxon>
        <taxon>Fungi</taxon>
        <taxon>Fungi incertae sedis</taxon>
        <taxon>Mucoromycota</taxon>
        <taxon>Mucoromycotina</taxon>
        <taxon>Mucoromycetes</taxon>
        <taxon>Mucorales</taxon>
        <taxon>Mucorineae</taxon>
        <taxon>Mucoraceae</taxon>
        <taxon>Mucor</taxon>
    </lineage>
</organism>
<accession>A0A8H7V9A3</accession>
<evidence type="ECO:0008006" key="6">
    <source>
        <dbReference type="Google" id="ProtNLM"/>
    </source>
</evidence>
<comment type="caution">
    <text evidence="4">The sequence shown here is derived from an EMBL/GenBank/DDBJ whole genome shotgun (WGS) entry which is preliminary data.</text>
</comment>
<dbReference type="InterPro" id="IPR036322">
    <property type="entry name" value="WD40_repeat_dom_sf"/>
</dbReference>
<evidence type="ECO:0000256" key="2">
    <source>
        <dbReference type="ARBA" id="ARBA00022737"/>
    </source>
</evidence>
<reference evidence="4" key="1">
    <citation type="submission" date="2020-12" db="EMBL/GenBank/DDBJ databases">
        <title>Metabolic potential, ecology and presence of endohyphal bacteria is reflected in genomic diversity of Mucoromycotina.</title>
        <authorList>
            <person name="Muszewska A."/>
            <person name="Okrasinska A."/>
            <person name="Steczkiewicz K."/>
            <person name="Drgas O."/>
            <person name="Orlowska M."/>
            <person name="Perlinska-Lenart U."/>
            <person name="Aleksandrzak-Piekarczyk T."/>
            <person name="Szatraj K."/>
            <person name="Zielenkiewicz U."/>
            <person name="Pilsyk S."/>
            <person name="Malc E."/>
            <person name="Mieczkowski P."/>
            <person name="Kruszewska J.S."/>
            <person name="Biernat P."/>
            <person name="Pawlowska J."/>
        </authorList>
    </citation>
    <scope>NUCLEOTIDE SEQUENCE</scope>
    <source>
        <strain evidence="4">CBS 226.32</strain>
    </source>
</reference>
<dbReference type="InterPro" id="IPR020472">
    <property type="entry name" value="WD40_PAC1"/>
</dbReference>
<keyword evidence="1 3" id="KW-0853">WD repeat</keyword>
<protein>
    <recommendedName>
        <fullName evidence="6">WD40 repeat-like protein</fullName>
    </recommendedName>
</protein>